<feature type="compositionally biased region" description="Low complexity" evidence="1">
    <location>
        <begin position="1"/>
        <end position="12"/>
    </location>
</feature>
<dbReference type="Gramene" id="Os04t0306300-00">
    <property type="protein sequence ID" value="Os04t0306300-00"/>
    <property type="gene ID" value="Os04g0306300"/>
</dbReference>
<accession>A0A0P0W889</accession>
<dbReference type="AlphaFoldDB" id="A0A0P0W889"/>
<evidence type="ECO:0000313" key="3">
    <source>
        <dbReference type="Proteomes" id="UP000059680"/>
    </source>
</evidence>
<dbReference type="STRING" id="39947.A0A0P0W889"/>
<gene>
    <name evidence="2" type="ordered locus">Os04g0306300</name>
    <name evidence="2" type="ORF">OSNPB_040306300</name>
</gene>
<feature type="compositionally biased region" description="Basic and acidic residues" evidence="1">
    <location>
        <begin position="71"/>
        <end position="85"/>
    </location>
</feature>
<proteinExistence type="predicted"/>
<reference evidence="2 3" key="3">
    <citation type="journal article" date="2013" name="Rice">
        <title>Improvement of the Oryza sativa Nipponbare reference genome using next generation sequence and optical map data.</title>
        <authorList>
            <person name="Kawahara Y."/>
            <person name="de la Bastide M."/>
            <person name="Hamilton J.P."/>
            <person name="Kanamori H."/>
            <person name="McCombie W.R."/>
            <person name="Ouyang S."/>
            <person name="Schwartz D.C."/>
            <person name="Tanaka T."/>
            <person name="Wu J."/>
            <person name="Zhou S."/>
            <person name="Childs K.L."/>
            <person name="Davidson R.M."/>
            <person name="Lin H."/>
            <person name="Quesada-Ocampo L."/>
            <person name="Vaillancourt B."/>
            <person name="Sakai H."/>
            <person name="Lee S.S."/>
            <person name="Kim J."/>
            <person name="Numa H."/>
            <person name="Itoh T."/>
            <person name="Buell C.R."/>
            <person name="Matsumoto T."/>
        </authorList>
    </citation>
    <scope>NUCLEOTIDE SEQUENCE [LARGE SCALE GENOMIC DNA]</scope>
    <source>
        <strain evidence="3">cv. Nipponbare</strain>
    </source>
</reference>
<feature type="compositionally biased region" description="Pro residues" evidence="1">
    <location>
        <begin position="13"/>
        <end position="25"/>
    </location>
</feature>
<evidence type="ECO:0000313" key="2">
    <source>
        <dbReference type="EMBL" id="BAS88486.1"/>
    </source>
</evidence>
<evidence type="ECO:0000256" key="1">
    <source>
        <dbReference type="SAM" id="MobiDB-lite"/>
    </source>
</evidence>
<dbReference type="InParanoid" id="A0A0P0W889"/>
<name>A0A0P0W889_ORYSJ</name>
<dbReference type="Pfam" id="PF00314">
    <property type="entry name" value="Thaumatin"/>
    <property type="match status" value="1"/>
</dbReference>
<organism evidence="2 3">
    <name type="scientific">Oryza sativa subsp. japonica</name>
    <name type="common">Rice</name>
    <dbReference type="NCBI Taxonomy" id="39947"/>
    <lineage>
        <taxon>Eukaryota</taxon>
        <taxon>Viridiplantae</taxon>
        <taxon>Streptophyta</taxon>
        <taxon>Embryophyta</taxon>
        <taxon>Tracheophyta</taxon>
        <taxon>Spermatophyta</taxon>
        <taxon>Magnoliopsida</taxon>
        <taxon>Liliopsida</taxon>
        <taxon>Poales</taxon>
        <taxon>Poaceae</taxon>
        <taxon>BOP clade</taxon>
        <taxon>Oryzoideae</taxon>
        <taxon>Oryzeae</taxon>
        <taxon>Oryzinae</taxon>
        <taxon>Oryza</taxon>
        <taxon>Oryza sativa</taxon>
    </lineage>
</organism>
<dbReference type="PROSITE" id="PS51367">
    <property type="entry name" value="THAUMATIN_2"/>
    <property type="match status" value="1"/>
</dbReference>
<reference evidence="2 3" key="2">
    <citation type="journal article" date="2013" name="Plant Cell Physiol.">
        <title>Rice Annotation Project Database (RAP-DB): an integrative and interactive database for rice genomics.</title>
        <authorList>
            <person name="Sakai H."/>
            <person name="Lee S.S."/>
            <person name="Tanaka T."/>
            <person name="Numa H."/>
            <person name="Kim J."/>
            <person name="Kawahara Y."/>
            <person name="Wakimoto H."/>
            <person name="Yang C.C."/>
            <person name="Iwamoto M."/>
            <person name="Abe T."/>
            <person name="Yamada Y."/>
            <person name="Muto A."/>
            <person name="Inokuchi H."/>
            <person name="Ikemura T."/>
            <person name="Matsumoto T."/>
            <person name="Sasaki T."/>
            <person name="Itoh T."/>
        </authorList>
    </citation>
    <scope>NUCLEOTIDE SEQUENCE [LARGE SCALE GENOMIC DNA]</scope>
    <source>
        <strain evidence="3">cv. Nipponbare</strain>
    </source>
</reference>
<feature type="compositionally biased region" description="Basic residues" evidence="1">
    <location>
        <begin position="30"/>
        <end position="52"/>
    </location>
</feature>
<reference evidence="3" key="1">
    <citation type="journal article" date="2005" name="Nature">
        <title>The map-based sequence of the rice genome.</title>
        <authorList>
            <consortium name="International rice genome sequencing project (IRGSP)"/>
            <person name="Matsumoto T."/>
            <person name="Wu J."/>
            <person name="Kanamori H."/>
            <person name="Katayose Y."/>
            <person name="Fujisawa M."/>
            <person name="Namiki N."/>
            <person name="Mizuno H."/>
            <person name="Yamamoto K."/>
            <person name="Antonio B.A."/>
            <person name="Baba T."/>
            <person name="Sakata K."/>
            <person name="Nagamura Y."/>
            <person name="Aoki H."/>
            <person name="Arikawa K."/>
            <person name="Arita K."/>
            <person name="Bito T."/>
            <person name="Chiden Y."/>
            <person name="Fujitsuka N."/>
            <person name="Fukunaka R."/>
            <person name="Hamada M."/>
            <person name="Harada C."/>
            <person name="Hayashi A."/>
            <person name="Hijishita S."/>
            <person name="Honda M."/>
            <person name="Hosokawa S."/>
            <person name="Ichikawa Y."/>
            <person name="Idonuma A."/>
            <person name="Iijima M."/>
            <person name="Ikeda M."/>
            <person name="Ikeno M."/>
            <person name="Ito K."/>
            <person name="Ito S."/>
            <person name="Ito T."/>
            <person name="Ito Y."/>
            <person name="Ito Y."/>
            <person name="Iwabuchi A."/>
            <person name="Kamiya K."/>
            <person name="Karasawa W."/>
            <person name="Kurita K."/>
            <person name="Katagiri S."/>
            <person name="Kikuta A."/>
            <person name="Kobayashi H."/>
            <person name="Kobayashi N."/>
            <person name="Machita K."/>
            <person name="Maehara T."/>
            <person name="Masukawa M."/>
            <person name="Mizubayashi T."/>
            <person name="Mukai Y."/>
            <person name="Nagasaki H."/>
            <person name="Nagata Y."/>
            <person name="Naito S."/>
            <person name="Nakashima M."/>
            <person name="Nakama Y."/>
            <person name="Nakamichi Y."/>
            <person name="Nakamura M."/>
            <person name="Meguro A."/>
            <person name="Negishi M."/>
            <person name="Ohta I."/>
            <person name="Ohta T."/>
            <person name="Okamoto M."/>
            <person name="Ono N."/>
            <person name="Saji S."/>
            <person name="Sakaguchi M."/>
            <person name="Sakai K."/>
            <person name="Shibata M."/>
            <person name="Shimokawa T."/>
            <person name="Song J."/>
            <person name="Takazaki Y."/>
            <person name="Terasawa K."/>
            <person name="Tsugane M."/>
            <person name="Tsuji K."/>
            <person name="Ueda S."/>
            <person name="Waki K."/>
            <person name="Yamagata H."/>
            <person name="Yamamoto M."/>
            <person name="Yamamoto S."/>
            <person name="Yamane H."/>
            <person name="Yoshiki S."/>
            <person name="Yoshihara R."/>
            <person name="Yukawa K."/>
            <person name="Zhong H."/>
            <person name="Yano M."/>
            <person name="Yuan Q."/>
            <person name="Ouyang S."/>
            <person name="Liu J."/>
            <person name="Jones K.M."/>
            <person name="Gansberger K."/>
            <person name="Moffat K."/>
            <person name="Hill J."/>
            <person name="Bera J."/>
            <person name="Fadrosh D."/>
            <person name="Jin S."/>
            <person name="Johri S."/>
            <person name="Kim M."/>
            <person name="Overton L."/>
            <person name="Reardon M."/>
            <person name="Tsitrin T."/>
            <person name="Vuong H."/>
            <person name="Weaver B."/>
            <person name="Ciecko A."/>
            <person name="Tallon L."/>
            <person name="Jackson J."/>
            <person name="Pai G."/>
            <person name="Aken S.V."/>
            <person name="Utterback T."/>
            <person name="Reidmuller S."/>
            <person name="Feldblyum T."/>
            <person name="Hsiao J."/>
            <person name="Zismann V."/>
            <person name="Iobst S."/>
            <person name="de Vazeille A.R."/>
            <person name="Buell C.R."/>
            <person name="Ying K."/>
            <person name="Li Y."/>
            <person name="Lu T."/>
            <person name="Huang Y."/>
            <person name="Zhao Q."/>
            <person name="Feng Q."/>
            <person name="Zhang L."/>
            <person name="Zhu J."/>
            <person name="Weng Q."/>
            <person name="Mu J."/>
            <person name="Lu Y."/>
            <person name="Fan D."/>
            <person name="Liu Y."/>
            <person name="Guan J."/>
            <person name="Zhang Y."/>
            <person name="Yu S."/>
            <person name="Liu X."/>
            <person name="Zhang Y."/>
            <person name="Hong G."/>
            <person name="Han B."/>
            <person name="Choisne N."/>
            <person name="Demange N."/>
            <person name="Orjeda G."/>
            <person name="Samain S."/>
            <person name="Cattolico L."/>
            <person name="Pelletier E."/>
            <person name="Couloux A."/>
            <person name="Segurens B."/>
            <person name="Wincker P."/>
            <person name="D'Hont A."/>
            <person name="Scarpelli C."/>
            <person name="Weissenbach J."/>
            <person name="Salanoubat M."/>
            <person name="Quetier F."/>
            <person name="Yu Y."/>
            <person name="Kim H.R."/>
            <person name="Rambo T."/>
            <person name="Currie J."/>
            <person name="Collura K."/>
            <person name="Luo M."/>
            <person name="Yang T."/>
            <person name="Ammiraju J.S.S."/>
            <person name="Engler F."/>
            <person name="Soderlund C."/>
            <person name="Wing R.A."/>
            <person name="Palmer L.E."/>
            <person name="de la Bastide M."/>
            <person name="Spiegel L."/>
            <person name="Nascimento L."/>
            <person name="Zutavern T."/>
            <person name="O'Shaughnessy A."/>
            <person name="Dike S."/>
            <person name="Dedhia N."/>
            <person name="Preston R."/>
            <person name="Balija V."/>
            <person name="McCombie W.R."/>
            <person name="Chow T."/>
            <person name="Chen H."/>
            <person name="Chung M."/>
            <person name="Chen C."/>
            <person name="Shaw J."/>
            <person name="Wu H."/>
            <person name="Hsiao K."/>
            <person name="Chao Y."/>
            <person name="Chu M."/>
            <person name="Cheng C."/>
            <person name="Hour A."/>
            <person name="Lee P."/>
            <person name="Lin S."/>
            <person name="Lin Y."/>
            <person name="Liou J."/>
            <person name="Liu S."/>
            <person name="Hsing Y."/>
            <person name="Raghuvanshi S."/>
            <person name="Mohanty A."/>
            <person name="Bharti A.K."/>
            <person name="Gaur A."/>
            <person name="Gupta V."/>
            <person name="Kumar D."/>
            <person name="Ravi V."/>
            <person name="Vij S."/>
            <person name="Kapur A."/>
            <person name="Khurana P."/>
            <person name="Khurana P."/>
            <person name="Khurana J.P."/>
            <person name="Tyagi A.K."/>
            <person name="Gaikwad K."/>
            <person name="Singh A."/>
            <person name="Dalal V."/>
            <person name="Srivastava S."/>
            <person name="Dixit A."/>
            <person name="Pal A.K."/>
            <person name="Ghazi I.A."/>
            <person name="Yadav M."/>
            <person name="Pandit A."/>
            <person name="Bhargava A."/>
            <person name="Sureshbabu K."/>
            <person name="Batra K."/>
            <person name="Sharma T.R."/>
            <person name="Mohapatra T."/>
            <person name="Singh N.K."/>
            <person name="Messing J."/>
            <person name="Nelson A.B."/>
            <person name="Fuks G."/>
            <person name="Kavchok S."/>
            <person name="Keizer G."/>
            <person name="Linton E."/>
            <person name="Llaca V."/>
            <person name="Song R."/>
            <person name="Tanyolac B."/>
            <person name="Young S."/>
            <person name="Ho-Il K."/>
            <person name="Hahn J.H."/>
            <person name="Sangsakoo G."/>
            <person name="Vanavichit A."/>
            <person name="de Mattos Luiz.A.T."/>
            <person name="Zimmer P.D."/>
            <person name="Malone G."/>
            <person name="Dellagostin O."/>
            <person name="de Oliveira A.C."/>
            <person name="Bevan M."/>
            <person name="Bancroft I."/>
            <person name="Minx P."/>
            <person name="Cordum H."/>
            <person name="Wilson R."/>
            <person name="Cheng Z."/>
            <person name="Jin W."/>
            <person name="Jiang J."/>
            <person name="Leong S.A."/>
            <person name="Iwama H."/>
            <person name="Gojobori T."/>
            <person name="Itoh T."/>
            <person name="Niimura Y."/>
            <person name="Fujii Y."/>
            <person name="Habara T."/>
            <person name="Sakai H."/>
            <person name="Sato Y."/>
            <person name="Wilson G."/>
            <person name="Kumar K."/>
            <person name="McCouch S."/>
            <person name="Juretic N."/>
            <person name="Hoen D."/>
            <person name="Wright S."/>
            <person name="Bruskiewich R."/>
            <person name="Bureau T."/>
            <person name="Miyao A."/>
            <person name="Hirochika H."/>
            <person name="Nishikawa T."/>
            <person name="Kadowaki K."/>
            <person name="Sugiura M."/>
            <person name="Burr B."/>
            <person name="Sasaki T."/>
        </authorList>
    </citation>
    <scope>NUCLEOTIDE SEQUENCE [LARGE SCALE GENOMIC DNA]</scope>
    <source>
        <strain evidence="3">cv. Nipponbare</strain>
    </source>
</reference>
<dbReference type="SUPFAM" id="SSF49870">
    <property type="entry name" value="Osmotin, thaumatin-like protein"/>
    <property type="match status" value="1"/>
</dbReference>
<dbReference type="EMBL" id="AP014960">
    <property type="protein sequence ID" value="BAS88486.1"/>
    <property type="molecule type" value="Genomic_DNA"/>
</dbReference>
<dbReference type="InterPro" id="IPR001938">
    <property type="entry name" value="Thaumatin"/>
</dbReference>
<protein>
    <submittedName>
        <fullName evidence="2">Os04g0306300 protein</fullName>
    </submittedName>
</protein>
<sequence length="204" mass="21978">MAAVSRATAPARCPAPPPASCPPRCPSTRLHARLPTRHRRRLPRPVAHRRVQRAGELRDDQRRRRRVQQRARAELRRGHHGEVRAHPSSVSQAAAPVRATSSAATPTAAGASSRTCYMPADKLLHVLQGAMRLDAYSYAKDDQTSTFTCPAGTNYRVDFCPPTSGVTAGDDDGVRGHGLPRLTCRICATAAVVLVPPQATASRG</sequence>
<dbReference type="Proteomes" id="UP000059680">
    <property type="component" value="Chromosome 4"/>
</dbReference>
<dbReference type="InterPro" id="IPR037176">
    <property type="entry name" value="Osmotin/thaumatin-like_sf"/>
</dbReference>
<dbReference type="PaxDb" id="39947-A0A0P0W889"/>
<feature type="region of interest" description="Disordered" evidence="1">
    <location>
        <begin position="1"/>
        <end position="98"/>
    </location>
</feature>
<feature type="compositionally biased region" description="Basic and acidic residues" evidence="1">
    <location>
        <begin position="53"/>
        <end position="62"/>
    </location>
</feature>
<keyword evidence="3" id="KW-1185">Reference proteome</keyword>
<dbReference type="Gene3D" id="2.60.110.10">
    <property type="entry name" value="Thaumatin"/>
    <property type="match status" value="1"/>
</dbReference>